<keyword evidence="2" id="KW-1185">Reference proteome</keyword>
<proteinExistence type="predicted"/>
<comment type="caution">
    <text evidence="1">The sequence shown here is derived from an EMBL/GenBank/DDBJ whole genome shotgun (WGS) entry which is preliminary data.</text>
</comment>
<reference evidence="1" key="1">
    <citation type="submission" date="2020-11" db="EMBL/GenBank/DDBJ databases">
        <authorList>
            <consortium name="DOE Joint Genome Institute"/>
            <person name="Ahrendt S."/>
            <person name="Riley R."/>
            <person name="Andreopoulos W."/>
            <person name="LaButti K."/>
            <person name="Pangilinan J."/>
            <person name="Ruiz-duenas F.J."/>
            <person name="Barrasa J.M."/>
            <person name="Sanchez-Garcia M."/>
            <person name="Camarero S."/>
            <person name="Miyauchi S."/>
            <person name="Serrano A."/>
            <person name="Linde D."/>
            <person name="Babiker R."/>
            <person name="Drula E."/>
            <person name="Ayuso-Fernandez I."/>
            <person name="Pacheco R."/>
            <person name="Padilla G."/>
            <person name="Ferreira P."/>
            <person name="Barriuso J."/>
            <person name="Kellner H."/>
            <person name="Castanera R."/>
            <person name="Alfaro M."/>
            <person name="Ramirez L."/>
            <person name="Pisabarro A.G."/>
            <person name="Kuo A."/>
            <person name="Tritt A."/>
            <person name="Lipzen A."/>
            <person name="He G."/>
            <person name="Yan M."/>
            <person name="Ng V."/>
            <person name="Cullen D."/>
            <person name="Martin F."/>
            <person name="Rosso M.-N."/>
            <person name="Henrissat B."/>
            <person name="Hibbett D."/>
            <person name="Martinez A.T."/>
            <person name="Grigoriev I.V."/>
        </authorList>
    </citation>
    <scope>NUCLEOTIDE SEQUENCE</scope>
    <source>
        <strain evidence="1">AH 44721</strain>
    </source>
</reference>
<sequence length="67" mass="7555">MQCSRCLISVSNDPGDGLLDILGIKDNSAYAVFNNCDGTSNAAIKIINNEFCYAKNWLWKRRCLCRH</sequence>
<gene>
    <name evidence="1" type="ORF">CPB84DRAFT_356692</name>
</gene>
<accession>A0A9P5NBI6</accession>
<dbReference type="EMBL" id="JADNYJ010000166">
    <property type="protein sequence ID" value="KAF8877741.1"/>
    <property type="molecule type" value="Genomic_DNA"/>
</dbReference>
<protein>
    <submittedName>
        <fullName evidence="1">Uncharacterized protein</fullName>
    </submittedName>
</protein>
<organism evidence="1 2">
    <name type="scientific">Gymnopilus junonius</name>
    <name type="common">Spectacular rustgill mushroom</name>
    <name type="synonym">Gymnopilus spectabilis subsp. junonius</name>
    <dbReference type="NCBI Taxonomy" id="109634"/>
    <lineage>
        <taxon>Eukaryota</taxon>
        <taxon>Fungi</taxon>
        <taxon>Dikarya</taxon>
        <taxon>Basidiomycota</taxon>
        <taxon>Agaricomycotina</taxon>
        <taxon>Agaricomycetes</taxon>
        <taxon>Agaricomycetidae</taxon>
        <taxon>Agaricales</taxon>
        <taxon>Agaricineae</taxon>
        <taxon>Hymenogastraceae</taxon>
        <taxon>Gymnopilus</taxon>
    </lineage>
</organism>
<dbReference type="AlphaFoldDB" id="A0A9P5NBI6"/>
<evidence type="ECO:0000313" key="2">
    <source>
        <dbReference type="Proteomes" id="UP000724874"/>
    </source>
</evidence>
<evidence type="ECO:0000313" key="1">
    <source>
        <dbReference type="EMBL" id="KAF8877741.1"/>
    </source>
</evidence>
<name>A0A9P5NBI6_GYMJU</name>
<dbReference type="Proteomes" id="UP000724874">
    <property type="component" value="Unassembled WGS sequence"/>
</dbReference>